<dbReference type="EMBL" id="JAHRWL010000001">
    <property type="protein sequence ID" value="MBV2359230.1"/>
    <property type="molecule type" value="Genomic_DNA"/>
</dbReference>
<evidence type="ECO:0008006" key="4">
    <source>
        <dbReference type="Google" id="ProtNLM"/>
    </source>
</evidence>
<dbReference type="Proteomes" id="UP001166293">
    <property type="component" value="Unassembled WGS sequence"/>
</dbReference>
<feature type="transmembrane region" description="Helical" evidence="1">
    <location>
        <begin position="54"/>
        <end position="72"/>
    </location>
</feature>
<name>A0ABS6N5D8_9RHOB</name>
<dbReference type="InterPro" id="IPR014509">
    <property type="entry name" value="YjdF-like"/>
</dbReference>
<proteinExistence type="predicted"/>
<feature type="transmembrane region" description="Helical" evidence="1">
    <location>
        <begin position="31"/>
        <end position="47"/>
    </location>
</feature>
<accession>A0ABS6N5D8</accession>
<reference evidence="2" key="1">
    <citation type="submission" date="2021-06" db="EMBL/GenBank/DDBJ databases">
        <title>Thalassococcus sp. CAU 1522 isolated from sea sand, Republic of Korea.</title>
        <authorList>
            <person name="Kim W."/>
        </authorList>
    </citation>
    <scope>NUCLEOTIDE SEQUENCE</scope>
    <source>
        <strain evidence="2">CAU 1522</strain>
    </source>
</reference>
<sequence>MRRNYAVYAIWAFLTLELSVALVTGRWTTAFVAAATLGLSALPALFAARFDIRLPVSFFAAAVLFIFATIYLGEVGDFYERYWWWDIMLHGGSAMGFGLIGFLFVFMLFEGNRYAAPPIAVAFISFCFAVTIGAVWEIFEFGMDQLFGFNMQKSGLTDTMTDLIVNCAGAAVGAAAGYFYLKGRQLGGPIAAIEEFVRLNRRLFRKATRRD</sequence>
<feature type="transmembrane region" description="Helical" evidence="1">
    <location>
        <begin position="87"/>
        <end position="109"/>
    </location>
</feature>
<keyword evidence="1" id="KW-0812">Transmembrane</keyword>
<evidence type="ECO:0000313" key="3">
    <source>
        <dbReference type="Proteomes" id="UP001166293"/>
    </source>
</evidence>
<dbReference type="Pfam" id="PF09997">
    <property type="entry name" value="DUF2238"/>
    <property type="match status" value="1"/>
</dbReference>
<gene>
    <name evidence="2" type="ORF">KUH32_05570</name>
</gene>
<feature type="transmembrane region" description="Helical" evidence="1">
    <location>
        <begin position="163"/>
        <end position="181"/>
    </location>
</feature>
<keyword evidence="1" id="KW-0472">Membrane</keyword>
<evidence type="ECO:0000313" key="2">
    <source>
        <dbReference type="EMBL" id="MBV2359230.1"/>
    </source>
</evidence>
<organism evidence="2 3">
    <name type="scientific">Thalassococcus arenae</name>
    <dbReference type="NCBI Taxonomy" id="2851652"/>
    <lineage>
        <taxon>Bacteria</taxon>
        <taxon>Pseudomonadati</taxon>
        <taxon>Pseudomonadota</taxon>
        <taxon>Alphaproteobacteria</taxon>
        <taxon>Rhodobacterales</taxon>
        <taxon>Roseobacteraceae</taxon>
        <taxon>Thalassococcus</taxon>
    </lineage>
</organism>
<protein>
    <recommendedName>
        <fullName evidence="4">Membrane protein YjdF</fullName>
    </recommendedName>
</protein>
<keyword evidence="3" id="KW-1185">Reference proteome</keyword>
<comment type="caution">
    <text evidence="2">The sequence shown here is derived from an EMBL/GenBank/DDBJ whole genome shotgun (WGS) entry which is preliminary data.</text>
</comment>
<evidence type="ECO:0000256" key="1">
    <source>
        <dbReference type="SAM" id="Phobius"/>
    </source>
</evidence>
<feature type="transmembrane region" description="Helical" evidence="1">
    <location>
        <begin position="121"/>
        <end position="143"/>
    </location>
</feature>
<keyword evidence="1" id="KW-1133">Transmembrane helix</keyword>